<sequence>MIVRLRALWEAINASYWFYPALFALGAVLVSSTTIWFDRNGAAEILSRVDWLTPSRPQGARALLSLIAASMIGVAATVFSITIAAVAYASGTYGPRLLTNFMEDRGNQLSLAVFIATFVHALLVLRVVRGEDEEAISLGGAVGTSTPGFVPQLSILVAFGLTMISVVVLVYLLHHIPSSIRINKVIEQIGCRLIASIKGRFPKSGDAEHVQEPLNGTPVIAADHGYITLIDFATLDAIAEKHGAVVGLPLRTGDFVHGAVTLLHWRGPDLDDETEEKLRGCFAIGSSRSPHQDIDYMIDELVEIALRALSPGINDPFTAIAALDWLGAATAELSRRSLDRGPEQDDYDRTRVKPVADGFNHYLERGFGSALRSVASSDVAAAKFIGIVESMLPAAANAERRAMLLALVDRLLALAEIALERPTFVRLESRCSILPAV</sequence>
<keyword evidence="1" id="KW-0812">Transmembrane</keyword>
<dbReference type="InterPro" id="IPR018723">
    <property type="entry name" value="DUF2254_membrane"/>
</dbReference>
<name>A0ABS7MG65_9SPHN</name>
<dbReference type="Proteomes" id="UP001166571">
    <property type="component" value="Unassembled WGS sequence"/>
</dbReference>
<feature type="transmembrane region" description="Helical" evidence="1">
    <location>
        <begin position="149"/>
        <end position="173"/>
    </location>
</feature>
<comment type="caution">
    <text evidence="2">The sequence shown here is derived from an EMBL/GenBank/DDBJ whole genome shotgun (WGS) entry which is preliminary data.</text>
</comment>
<gene>
    <name evidence="2" type="ORF">K5P26_12790</name>
</gene>
<evidence type="ECO:0000313" key="2">
    <source>
        <dbReference type="EMBL" id="MBY4638018.1"/>
    </source>
</evidence>
<organism evidence="2 3">
    <name type="scientific">Sphingopyxis jiangsuensis</name>
    <dbReference type="NCBI Taxonomy" id="2871171"/>
    <lineage>
        <taxon>Bacteria</taxon>
        <taxon>Pseudomonadati</taxon>
        <taxon>Pseudomonadota</taxon>
        <taxon>Alphaproteobacteria</taxon>
        <taxon>Sphingomonadales</taxon>
        <taxon>Sphingomonadaceae</taxon>
        <taxon>Sphingopyxis</taxon>
    </lineage>
</organism>
<feature type="transmembrane region" description="Helical" evidence="1">
    <location>
        <begin position="16"/>
        <end position="37"/>
    </location>
</feature>
<evidence type="ECO:0000256" key="1">
    <source>
        <dbReference type="SAM" id="Phobius"/>
    </source>
</evidence>
<reference evidence="2" key="1">
    <citation type="submission" date="2021-08" db="EMBL/GenBank/DDBJ databases">
        <title>Sphingopyxis panaciterrulae sp. nov., isolated from the surface water of the Yellow Sea.</title>
        <authorList>
            <person name="Gao Z."/>
            <person name="Zhang D."/>
            <person name="Zhang A."/>
        </authorList>
    </citation>
    <scope>NUCLEOTIDE SEQUENCE</scope>
    <source>
        <strain evidence="2">XHP0097</strain>
    </source>
</reference>
<accession>A0ABS7MG65</accession>
<keyword evidence="1" id="KW-1133">Transmembrane helix</keyword>
<keyword evidence="1" id="KW-0472">Membrane</keyword>
<keyword evidence="3" id="KW-1185">Reference proteome</keyword>
<feature type="transmembrane region" description="Helical" evidence="1">
    <location>
        <begin position="109"/>
        <end position="128"/>
    </location>
</feature>
<dbReference type="Pfam" id="PF10011">
    <property type="entry name" value="DUF2254"/>
    <property type="match status" value="1"/>
</dbReference>
<proteinExistence type="predicted"/>
<dbReference type="EMBL" id="JAILXK010000002">
    <property type="protein sequence ID" value="MBY4638018.1"/>
    <property type="molecule type" value="Genomic_DNA"/>
</dbReference>
<protein>
    <submittedName>
        <fullName evidence="2">DUF2254 domain-containing protein</fullName>
    </submittedName>
</protein>
<feature type="transmembrane region" description="Helical" evidence="1">
    <location>
        <begin position="62"/>
        <end position="89"/>
    </location>
</feature>
<dbReference type="RefSeq" id="WP_201927905.1">
    <property type="nucleotide sequence ID" value="NZ_JAERPO010000002.1"/>
</dbReference>
<evidence type="ECO:0000313" key="3">
    <source>
        <dbReference type="Proteomes" id="UP001166571"/>
    </source>
</evidence>